<reference evidence="2 3" key="1">
    <citation type="submission" date="2019-02" db="EMBL/GenBank/DDBJ databases">
        <title>Genome sequencing of the rare red list fungi Dentipellis fragilis.</title>
        <authorList>
            <person name="Buettner E."/>
            <person name="Kellner H."/>
        </authorList>
    </citation>
    <scope>NUCLEOTIDE SEQUENCE [LARGE SCALE GENOMIC DNA]</scope>
    <source>
        <strain evidence="2 3">DSM 105465</strain>
    </source>
</reference>
<evidence type="ECO:0000313" key="2">
    <source>
        <dbReference type="EMBL" id="TFY65770.1"/>
    </source>
</evidence>
<dbReference type="EMBL" id="SEOQ01000310">
    <property type="protein sequence ID" value="TFY65770.1"/>
    <property type="molecule type" value="Genomic_DNA"/>
</dbReference>
<dbReference type="AlphaFoldDB" id="A0A4Y9YVK3"/>
<keyword evidence="3" id="KW-1185">Reference proteome</keyword>
<sequence length="214" mass="23517">MKNPSDRNIPVHFAGNLVDGRISLLPPSMHTHPLHAVIKSPRLQTSASVLRPRAIFDTLHEPTHPPPLGTEHQEADELPSYRPRYLSPRSPHWHWQADGSLHASRGEVLTSTAGIRCKLNKNKNPGTLHSSSRRRGLPSNSSTPRAPQGVDTGVDAAARLPKHAPQPQPHRRRRLGRTSPRGIDAEHPPLALSLSPPASGPPTRGLYSDQFNIR</sequence>
<evidence type="ECO:0000256" key="1">
    <source>
        <dbReference type="SAM" id="MobiDB-lite"/>
    </source>
</evidence>
<gene>
    <name evidence="2" type="ORF">EVG20_g5319</name>
</gene>
<dbReference type="Proteomes" id="UP000298327">
    <property type="component" value="Unassembled WGS sequence"/>
</dbReference>
<organism evidence="2 3">
    <name type="scientific">Dentipellis fragilis</name>
    <dbReference type="NCBI Taxonomy" id="205917"/>
    <lineage>
        <taxon>Eukaryota</taxon>
        <taxon>Fungi</taxon>
        <taxon>Dikarya</taxon>
        <taxon>Basidiomycota</taxon>
        <taxon>Agaricomycotina</taxon>
        <taxon>Agaricomycetes</taxon>
        <taxon>Russulales</taxon>
        <taxon>Hericiaceae</taxon>
        <taxon>Dentipellis</taxon>
    </lineage>
</organism>
<comment type="caution">
    <text evidence="2">The sequence shown here is derived from an EMBL/GenBank/DDBJ whole genome shotgun (WGS) entry which is preliminary data.</text>
</comment>
<proteinExistence type="predicted"/>
<name>A0A4Y9YVK3_9AGAM</name>
<evidence type="ECO:0000313" key="3">
    <source>
        <dbReference type="Proteomes" id="UP000298327"/>
    </source>
</evidence>
<feature type="non-terminal residue" evidence="2">
    <location>
        <position position="214"/>
    </location>
</feature>
<protein>
    <submittedName>
        <fullName evidence="2">Uncharacterized protein</fullName>
    </submittedName>
</protein>
<feature type="region of interest" description="Disordered" evidence="1">
    <location>
        <begin position="114"/>
        <end position="214"/>
    </location>
</feature>
<accession>A0A4Y9YVK3</accession>
<feature type="compositionally biased region" description="Low complexity" evidence="1">
    <location>
        <begin position="188"/>
        <end position="197"/>
    </location>
</feature>